<evidence type="ECO:0000256" key="5">
    <source>
        <dbReference type="ARBA" id="ARBA00022691"/>
    </source>
</evidence>
<evidence type="ECO:0000313" key="8">
    <source>
        <dbReference type="EMBL" id="PHN04247.1"/>
    </source>
</evidence>
<keyword evidence="6 7" id="KW-0819">tRNA processing</keyword>
<comment type="function">
    <text evidence="2 7">Catalyzes the formation of N(7)-methylguanine at position 46 (m7G46) in tRNA.</text>
</comment>
<dbReference type="SUPFAM" id="SSF53335">
    <property type="entry name" value="S-adenosyl-L-methionine-dependent methyltransferases"/>
    <property type="match status" value="1"/>
</dbReference>
<dbReference type="NCBIfam" id="NF001080">
    <property type="entry name" value="PRK00121.2-2"/>
    <property type="match status" value="1"/>
</dbReference>
<dbReference type="PANTHER" id="PTHR23417:SF14">
    <property type="entry name" value="PENTACOTRIPEPTIDE-REPEAT REGION OF PRORP DOMAIN-CONTAINING PROTEIN"/>
    <property type="match status" value="1"/>
</dbReference>
<feature type="binding site" evidence="7">
    <location>
        <position position="58"/>
    </location>
    <ligand>
        <name>S-adenosyl-L-methionine</name>
        <dbReference type="ChEBI" id="CHEBI:59789"/>
    </ligand>
</feature>
<dbReference type="OrthoDB" id="9802090at2"/>
<evidence type="ECO:0000313" key="9">
    <source>
        <dbReference type="Proteomes" id="UP000223913"/>
    </source>
</evidence>
<dbReference type="InterPro" id="IPR055361">
    <property type="entry name" value="tRNA_methyltr_TrmB_bact"/>
</dbReference>
<dbReference type="PANTHER" id="PTHR23417">
    <property type="entry name" value="3-DEOXY-D-MANNO-OCTULOSONIC-ACID TRANSFERASE/TRNA GUANINE-N 7 - -METHYLTRANSFERASE"/>
    <property type="match status" value="1"/>
</dbReference>
<keyword evidence="5 7" id="KW-0949">S-adenosyl-L-methionine</keyword>
<feature type="binding site" evidence="7">
    <location>
        <position position="132"/>
    </location>
    <ligand>
        <name>S-adenosyl-L-methionine</name>
        <dbReference type="ChEBI" id="CHEBI:59789"/>
    </ligand>
</feature>
<name>A0A2D0N705_FLAN2</name>
<evidence type="ECO:0000256" key="7">
    <source>
        <dbReference type="HAMAP-Rule" id="MF_01057"/>
    </source>
</evidence>
<dbReference type="HAMAP" id="MF_01057">
    <property type="entry name" value="tRNA_methyltr_TrmB"/>
    <property type="match status" value="1"/>
</dbReference>
<dbReference type="GO" id="GO:0043527">
    <property type="term" value="C:tRNA methyltransferase complex"/>
    <property type="evidence" value="ECO:0007669"/>
    <property type="project" value="TreeGrafter"/>
</dbReference>
<keyword evidence="4 7" id="KW-0808">Transferase</keyword>
<feature type="binding site" evidence="7">
    <location>
        <position position="83"/>
    </location>
    <ligand>
        <name>S-adenosyl-L-methionine</name>
        <dbReference type="ChEBI" id="CHEBI:59789"/>
    </ligand>
</feature>
<protein>
    <recommendedName>
        <fullName evidence="7">tRNA (guanine-N(7)-)-methyltransferase</fullName>
        <ecNumber evidence="7">2.1.1.33</ecNumber>
    </recommendedName>
    <alternativeName>
        <fullName evidence="7">tRNA (guanine(46)-N(7))-methyltransferase</fullName>
    </alternativeName>
    <alternativeName>
        <fullName evidence="7">tRNA(m7G46)-methyltransferase</fullName>
    </alternativeName>
</protein>
<dbReference type="AlphaFoldDB" id="A0A2D0N705"/>
<comment type="catalytic activity">
    <reaction evidence="1 7">
        <text>guanosine(46) in tRNA + S-adenosyl-L-methionine = N(7)-methylguanosine(46) in tRNA + S-adenosyl-L-homocysteine</text>
        <dbReference type="Rhea" id="RHEA:42708"/>
        <dbReference type="Rhea" id="RHEA-COMP:10188"/>
        <dbReference type="Rhea" id="RHEA-COMP:10189"/>
        <dbReference type="ChEBI" id="CHEBI:57856"/>
        <dbReference type="ChEBI" id="CHEBI:59789"/>
        <dbReference type="ChEBI" id="CHEBI:74269"/>
        <dbReference type="ChEBI" id="CHEBI:74480"/>
        <dbReference type="EC" id="2.1.1.33"/>
    </reaction>
</comment>
<reference evidence="8 9" key="1">
    <citation type="submission" date="2017-10" db="EMBL/GenBank/DDBJ databases">
        <title>The draft genome sequence of Lewinella nigricans NBRC 102662.</title>
        <authorList>
            <person name="Wang K."/>
        </authorList>
    </citation>
    <scope>NUCLEOTIDE SEQUENCE [LARGE SCALE GENOMIC DNA]</scope>
    <source>
        <strain evidence="8 9">NBRC 102662</strain>
    </source>
</reference>
<evidence type="ECO:0000256" key="2">
    <source>
        <dbReference type="ARBA" id="ARBA00003015"/>
    </source>
</evidence>
<comment type="caution">
    <text evidence="8">The sequence shown here is derived from an EMBL/GenBank/DDBJ whole genome shotgun (WGS) entry which is preliminary data.</text>
</comment>
<sequence length="238" mass="27614">MSRRNKLAKFAELLTFPNVYENFDTQRPELAGQHGAIVDLKGRWNEDHFQNEQPITLELACGRGEYSLGLGRMYPERNFIGVDIKGARIWKGAKIALAESLDNVAFLRTRIEILDAFFAEAEVDEIWITFPDPFLGNKKINRRLTSPNFLDIYKRVLSPKGLIHLKTDEIQLHDYTMEVLRERDDIEILYADDDIYGKELYLPELGLKTYYENLNISDSDTIKYIQFRFRPDSGKAAD</sequence>
<dbReference type="InterPro" id="IPR003358">
    <property type="entry name" value="tRNA_(Gua-N-7)_MeTrfase_Trmb"/>
</dbReference>
<comment type="caution">
    <text evidence="7">Lacks conserved residue(s) required for the propagation of feature annotation.</text>
</comment>
<dbReference type="InterPro" id="IPR029063">
    <property type="entry name" value="SAM-dependent_MTases_sf"/>
</dbReference>
<keyword evidence="9" id="KW-1185">Reference proteome</keyword>
<evidence type="ECO:0000256" key="3">
    <source>
        <dbReference type="ARBA" id="ARBA00022603"/>
    </source>
</evidence>
<dbReference type="NCBIfam" id="TIGR00091">
    <property type="entry name" value="tRNA (guanosine(46)-N7)-methyltransferase TrmB"/>
    <property type="match status" value="1"/>
</dbReference>
<keyword evidence="3 7" id="KW-0489">Methyltransferase</keyword>
<dbReference type="Pfam" id="PF02390">
    <property type="entry name" value="Methyltransf_4"/>
    <property type="match status" value="1"/>
</dbReference>
<dbReference type="RefSeq" id="WP_099152273.1">
    <property type="nucleotide sequence ID" value="NZ_PDUD01000026.1"/>
</dbReference>
<comment type="pathway">
    <text evidence="7">tRNA modification; N(7)-methylguanine-tRNA biosynthesis.</text>
</comment>
<evidence type="ECO:0000256" key="6">
    <source>
        <dbReference type="ARBA" id="ARBA00022694"/>
    </source>
</evidence>
<dbReference type="GO" id="GO:0008176">
    <property type="term" value="F:tRNA (guanine(46)-N7)-methyltransferase activity"/>
    <property type="evidence" value="ECO:0007669"/>
    <property type="project" value="UniProtKB-UniRule"/>
</dbReference>
<accession>A0A2D0N705</accession>
<dbReference type="EMBL" id="PDUD01000026">
    <property type="protein sequence ID" value="PHN04247.1"/>
    <property type="molecule type" value="Genomic_DNA"/>
</dbReference>
<organism evidence="8 9">
    <name type="scientific">Flavilitoribacter nigricans (strain ATCC 23147 / DSM 23189 / NBRC 102662 / NCIMB 1420 / SS-2)</name>
    <name type="common">Lewinella nigricans</name>
    <dbReference type="NCBI Taxonomy" id="1122177"/>
    <lineage>
        <taxon>Bacteria</taxon>
        <taxon>Pseudomonadati</taxon>
        <taxon>Bacteroidota</taxon>
        <taxon>Saprospiria</taxon>
        <taxon>Saprospirales</taxon>
        <taxon>Lewinellaceae</taxon>
        <taxon>Flavilitoribacter</taxon>
    </lineage>
</organism>
<dbReference type="UniPathway" id="UPA00989"/>
<dbReference type="Proteomes" id="UP000223913">
    <property type="component" value="Unassembled WGS sequence"/>
</dbReference>
<evidence type="ECO:0000256" key="4">
    <source>
        <dbReference type="ARBA" id="ARBA00022679"/>
    </source>
</evidence>
<comment type="similarity">
    <text evidence="7">Belongs to the class I-like SAM-binding methyltransferase superfamily. TrmB family.</text>
</comment>
<gene>
    <name evidence="7" type="primary">trmB</name>
    <name evidence="8" type="ORF">CRP01_22050</name>
</gene>
<feature type="binding site" evidence="7">
    <location>
        <position position="168"/>
    </location>
    <ligand>
        <name>substrate</name>
    </ligand>
</feature>
<feature type="binding site" evidence="7">
    <location>
        <begin position="209"/>
        <end position="212"/>
    </location>
    <ligand>
        <name>substrate</name>
    </ligand>
</feature>
<dbReference type="EC" id="2.1.1.33" evidence="7"/>
<dbReference type="PROSITE" id="PS51625">
    <property type="entry name" value="SAM_MT_TRMB"/>
    <property type="match status" value="1"/>
</dbReference>
<evidence type="ECO:0000256" key="1">
    <source>
        <dbReference type="ARBA" id="ARBA00000142"/>
    </source>
</evidence>
<dbReference type="Gene3D" id="3.40.50.150">
    <property type="entry name" value="Vaccinia Virus protein VP39"/>
    <property type="match status" value="1"/>
</dbReference>
<proteinExistence type="inferred from homology"/>